<keyword evidence="2" id="KW-0732">Signal</keyword>
<evidence type="ECO:0000256" key="2">
    <source>
        <dbReference type="SAM" id="SignalP"/>
    </source>
</evidence>
<evidence type="ECO:0000313" key="3">
    <source>
        <dbReference type="EMBL" id="MBC8317780.1"/>
    </source>
</evidence>
<comment type="caution">
    <text evidence="3">The sequence shown here is derived from an EMBL/GenBank/DDBJ whole genome shotgun (WGS) entry which is preliminary data.</text>
</comment>
<gene>
    <name evidence="3" type="ORF">H8E41_07720</name>
</gene>
<dbReference type="AlphaFoldDB" id="A0A8J6TFS1"/>
<feature type="signal peptide" evidence="2">
    <location>
        <begin position="1"/>
        <end position="24"/>
    </location>
</feature>
<dbReference type="Proteomes" id="UP000614424">
    <property type="component" value="Unassembled WGS sequence"/>
</dbReference>
<proteinExistence type="predicted"/>
<feature type="chain" id="PRO_5035228062" description="DUF4412 domain-containing protein" evidence="2">
    <location>
        <begin position="25"/>
        <end position="294"/>
    </location>
</feature>
<evidence type="ECO:0000313" key="4">
    <source>
        <dbReference type="Proteomes" id="UP000614424"/>
    </source>
</evidence>
<organism evidence="3 4">
    <name type="scientific">Candidatus Desulfobia pelagia</name>
    <dbReference type="NCBI Taxonomy" id="2841692"/>
    <lineage>
        <taxon>Bacteria</taxon>
        <taxon>Pseudomonadati</taxon>
        <taxon>Thermodesulfobacteriota</taxon>
        <taxon>Desulfobulbia</taxon>
        <taxon>Desulfobulbales</taxon>
        <taxon>Desulfobulbaceae</taxon>
        <taxon>Candidatus Desulfobia</taxon>
    </lineage>
</organism>
<protein>
    <recommendedName>
        <fullName evidence="5">DUF4412 domain-containing protein</fullName>
    </recommendedName>
</protein>
<accession>A0A8J6TFS1</accession>
<reference evidence="3 4" key="1">
    <citation type="submission" date="2020-08" db="EMBL/GenBank/DDBJ databases">
        <title>Bridging the membrane lipid divide: bacteria of the FCB group superphylum have the potential to synthesize archaeal ether lipids.</title>
        <authorList>
            <person name="Villanueva L."/>
            <person name="Von Meijenfeldt F.A.B."/>
            <person name="Westbye A.B."/>
            <person name="Yadav S."/>
            <person name="Hopmans E.C."/>
            <person name="Dutilh B.E."/>
            <person name="Sinninghe Damste J.S."/>
        </authorList>
    </citation>
    <scope>NUCLEOTIDE SEQUENCE [LARGE SCALE GENOMIC DNA]</scope>
    <source>
        <strain evidence="3">NIOZ-UU47</strain>
    </source>
</reference>
<dbReference type="EMBL" id="JACNJZ010000104">
    <property type="protein sequence ID" value="MBC8317780.1"/>
    <property type="molecule type" value="Genomic_DNA"/>
</dbReference>
<feature type="region of interest" description="Disordered" evidence="1">
    <location>
        <begin position="256"/>
        <end position="276"/>
    </location>
</feature>
<evidence type="ECO:0008006" key="5">
    <source>
        <dbReference type="Google" id="ProtNLM"/>
    </source>
</evidence>
<name>A0A8J6TFS1_9BACT</name>
<evidence type="ECO:0000256" key="1">
    <source>
        <dbReference type="SAM" id="MobiDB-lite"/>
    </source>
</evidence>
<sequence>MKNIFLKHIPLILLFSFLVTPVHGANTPWEIKLPFKQATISYTIQGSGQGTETLYIKDYGKQQARYHQTSMSIMGITSKTNTVEITNPEWVYTFDLEEQTGTKITNPAQIYKSEYNKLSRAEKKNVDKNALELGPSMMEGMGGETRKKASTILGYDCDVTSMMNMTTIHVIHGTDVLLRSEMSIMGMKSSTEATKIDTGARIDDTLFLPPNGIVAVHDQQAEAMMQQMIQNMMEQLKHPDGAERIRNNPQMMNEGGMQGGGIPPGDQPPAGQNNQEMMDSMKQGLDALKGLFGN</sequence>